<dbReference type="PANTHER" id="PTHR43249">
    <property type="entry name" value="UDP-N-ACETYL-2-AMINO-2-DEOXY-D-GLUCURONATE OXIDASE"/>
    <property type="match status" value="1"/>
</dbReference>
<dbReference type="GO" id="GO:0000166">
    <property type="term" value="F:nucleotide binding"/>
    <property type="evidence" value="ECO:0007669"/>
    <property type="project" value="InterPro"/>
</dbReference>
<dbReference type="Pfam" id="PF22725">
    <property type="entry name" value="GFO_IDH_MocA_C3"/>
    <property type="match status" value="1"/>
</dbReference>
<gene>
    <name evidence="3" type="ORF">METZ01_LOCUS196389</name>
</gene>
<dbReference type="EMBL" id="UINC01041784">
    <property type="protein sequence ID" value="SVB43535.1"/>
    <property type="molecule type" value="Genomic_DNA"/>
</dbReference>
<dbReference type="InterPro" id="IPR036291">
    <property type="entry name" value="NAD(P)-bd_dom_sf"/>
</dbReference>
<evidence type="ECO:0000259" key="1">
    <source>
        <dbReference type="Pfam" id="PF01408"/>
    </source>
</evidence>
<feature type="domain" description="Gfo/Idh/MocA-like oxidoreductase N-terminal" evidence="1">
    <location>
        <begin position="13"/>
        <end position="128"/>
    </location>
</feature>
<sequence length="327" mass="35960">MNQSQIVPMARKLNVGIIGLGLGRHHLAGYAVNDQVVIVGVADLDRKRLEEASDRYRISNVCESYQDLLKLEPDLVSVALPNYLHASATIDSLKAGAHVLCEKPMAMNVAEAQRMVNASKRNKRYLMIALNNRFRTESQILRKLIGQGELGEIYYAKTGWLRRRGIPGAGGWFTTKAQSGGGPLIDLGVHMIDLTRWLMGNPKPLTVQGSVYSKFAHTVEGCHYDVEDLAVGFIKLAGDATLVAEASWATNVPQDHSYVKLIGTKGGAEIHGDKLTVFTEMHGELVDITPVVRPRSWCDCIAAEIAHLVTCIQEEREPMFTGEQGVE</sequence>
<dbReference type="PANTHER" id="PTHR43249:SF1">
    <property type="entry name" value="D-GLUCOSIDE 3-DEHYDROGENASE"/>
    <property type="match status" value="1"/>
</dbReference>
<reference evidence="3" key="1">
    <citation type="submission" date="2018-05" db="EMBL/GenBank/DDBJ databases">
        <authorList>
            <person name="Lanie J.A."/>
            <person name="Ng W.-L."/>
            <person name="Kazmierczak K.M."/>
            <person name="Andrzejewski T.M."/>
            <person name="Davidsen T.M."/>
            <person name="Wayne K.J."/>
            <person name="Tettelin H."/>
            <person name="Glass J.I."/>
            <person name="Rusch D."/>
            <person name="Podicherti R."/>
            <person name="Tsui H.-C.T."/>
            <person name="Winkler M.E."/>
        </authorList>
    </citation>
    <scope>NUCLEOTIDE SEQUENCE</scope>
</reference>
<evidence type="ECO:0000313" key="3">
    <source>
        <dbReference type="EMBL" id="SVB43535.1"/>
    </source>
</evidence>
<dbReference type="Gene3D" id="3.40.50.720">
    <property type="entry name" value="NAD(P)-binding Rossmann-like Domain"/>
    <property type="match status" value="1"/>
</dbReference>
<accession>A0A382DZ74</accession>
<dbReference type="Pfam" id="PF01408">
    <property type="entry name" value="GFO_IDH_MocA"/>
    <property type="match status" value="1"/>
</dbReference>
<dbReference type="InterPro" id="IPR052515">
    <property type="entry name" value="Gfo/Idh/MocA_Oxidoreductase"/>
</dbReference>
<evidence type="ECO:0000259" key="2">
    <source>
        <dbReference type="Pfam" id="PF22725"/>
    </source>
</evidence>
<organism evidence="3">
    <name type="scientific">marine metagenome</name>
    <dbReference type="NCBI Taxonomy" id="408172"/>
    <lineage>
        <taxon>unclassified sequences</taxon>
        <taxon>metagenomes</taxon>
        <taxon>ecological metagenomes</taxon>
    </lineage>
</organism>
<dbReference type="InterPro" id="IPR055170">
    <property type="entry name" value="GFO_IDH_MocA-like_dom"/>
</dbReference>
<dbReference type="SUPFAM" id="SSF51735">
    <property type="entry name" value="NAD(P)-binding Rossmann-fold domains"/>
    <property type="match status" value="1"/>
</dbReference>
<name>A0A382DZ74_9ZZZZ</name>
<dbReference type="Gene3D" id="3.30.360.10">
    <property type="entry name" value="Dihydrodipicolinate Reductase, domain 2"/>
    <property type="match status" value="1"/>
</dbReference>
<proteinExistence type="predicted"/>
<dbReference type="InterPro" id="IPR000683">
    <property type="entry name" value="Gfo/Idh/MocA-like_OxRdtase_N"/>
</dbReference>
<evidence type="ECO:0008006" key="4">
    <source>
        <dbReference type="Google" id="ProtNLM"/>
    </source>
</evidence>
<dbReference type="AlphaFoldDB" id="A0A382DZ74"/>
<dbReference type="SUPFAM" id="SSF55347">
    <property type="entry name" value="Glyceraldehyde-3-phosphate dehydrogenase-like, C-terminal domain"/>
    <property type="match status" value="1"/>
</dbReference>
<protein>
    <recommendedName>
        <fullName evidence="4">Gfo/Idh/MocA-like oxidoreductase N-terminal domain-containing protein</fullName>
    </recommendedName>
</protein>
<feature type="domain" description="GFO/IDH/MocA-like oxidoreductase" evidence="2">
    <location>
        <begin position="140"/>
        <end position="268"/>
    </location>
</feature>